<dbReference type="AlphaFoldDB" id="A0A1D1USE2"/>
<evidence type="ECO:0000256" key="1">
    <source>
        <dbReference type="SAM" id="MobiDB-lite"/>
    </source>
</evidence>
<dbReference type="InterPro" id="IPR038765">
    <property type="entry name" value="Papain-like_cys_pep_sf"/>
</dbReference>
<organism evidence="3 4">
    <name type="scientific">Ramazzottius varieornatus</name>
    <name type="common">Water bear</name>
    <name type="synonym">Tardigrade</name>
    <dbReference type="NCBI Taxonomy" id="947166"/>
    <lineage>
        <taxon>Eukaryota</taxon>
        <taxon>Metazoa</taxon>
        <taxon>Ecdysozoa</taxon>
        <taxon>Tardigrada</taxon>
        <taxon>Eutardigrada</taxon>
        <taxon>Parachela</taxon>
        <taxon>Hypsibioidea</taxon>
        <taxon>Ramazzottiidae</taxon>
        <taxon>Ramazzottius</taxon>
    </lineage>
</organism>
<sequence length="338" mass="35804">MRLIGWGTEHGQDYWLIVNSWGTRWGMNGTVKFARGRNECKIEDYVVAGRALQGVPPKVNQIPPTTTTTTTTTSSSASTRRLTSPPISINPSATPSFPSVTSTAATTATAAINVSITRVAAPSTFTTTVATFTSTVATSTAATTSSPTTSQPPVVSSTSSSSPAGSPSTPPLLPGVPECYATCDAYFCSSKTNGYYQINECSRNYCKCSGGTAKWLSCAAGKLFEGNPPACKTPSPTWCPVKPPSNLVNTAPWPTAPANVSAVCNVKNCANRGPNGQSTSGPGKAWYTLGKCTPYWCFCTMERNNWLPVVLTCSAGQRFDFRSETYACVDMNVLPWCN</sequence>
<dbReference type="PROSITE" id="PS50940">
    <property type="entry name" value="CHIT_BIND_II"/>
    <property type="match status" value="1"/>
</dbReference>
<dbReference type="OrthoDB" id="65740at2759"/>
<evidence type="ECO:0000313" key="4">
    <source>
        <dbReference type="Proteomes" id="UP000186922"/>
    </source>
</evidence>
<feature type="compositionally biased region" description="Low complexity" evidence="1">
    <location>
        <begin position="138"/>
        <end position="167"/>
    </location>
</feature>
<dbReference type="GO" id="GO:0008234">
    <property type="term" value="F:cysteine-type peptidase activity"/>
    <property type="evidence" value="ECO:0007669"/>
    <property type="project" value="InterPro"/>
</dbReference>
<dbReference type="GO" id="GO:0008061">
    <property type="term" value="F:chitin binding"/>
    <property type="evidence" value="ECO:0007669"/>
    <property type="project" value="InterPro"/>
</dbReference>
<comment type="caution">
    <text evidence="3">The sequence shown here is derived from an EMBL/GenBank/DDBJ whole genome shotgun (WGS) entry which is preliminary data.</text>
</comment>
<dbReference type="SUPFAM" id="SSF57625">
    <property type="entry name" value="Invertebrate chitin-binding proteins"/>
    <property type="match status" value="1"/>
</dbReference>
<dbReference type="InterPro" id="IPR000668">
    <property type="entry name" value="Peptidase_C1A_C"/>
</dbReference>
<dbReference type="Pfam" id="PF00112">
    <property type="entry name" value="Peptidase_C1"/>
    <property type="match status" value="1"/>
</dbReference>
<evidence type="ECO:0000313" key="3">
    <source>
        <dbReference type="EMBL" id="GAU92381.1"/>
    </source>
</evidence>
<protein>
    <recommendedName>
        <fullName evidence="2">Chitin-binding type-2 domain-containing protein</fullName>
    </recommendedName>
</protein>
<dbReference type="GO" id="GO:0006508">
    <property type="term" value="P:proteolysis"/>
    <property type="evidence" value="ECO:0007669"/>
    <property type="project" value="InterPro"/>
</dbReference>
<dbReference type="InterPro" id="IPR036508">
    <property type="entry name" value="Chitin-bd_dom_sf"/>
</dbReference>
<dbReference type="Proteomes" id="UP000186922">
    <property type="component" value="Unassembled WGS sequence"/>
</dbReference>
<dbReference type="SUPFAM" id="SSF54001">
    <property type="entry name" value="Cysteine proteinases"/>
    <property type="match status" value="1"/>
</dbReference>
<keyword evidence="4" id="KW-1185">Reference proteome</keyword>
<accession>A0A1D1USE2</accession>
<dbReference type="STRING" id="947166.A0A1D1USE2"/>
<evidence type="ECO:0000259" key="2">
    <source>
        <dbReference type="PROSITE" id="PS50940"/>
    </source>
</evidence>
<dbReference type="InterPro" id="IPR002557">
    <property type="entry name" value="Chitin-bd_dom"/>
</dbReference>
<feature type="region of interest" description="Disordered" evidence="1">
    <location>
        <begin position="138"/>
        <end position="169"/>
    </location>
</feature>
<feature type="region of interest" description="Disordered" evidence="1">
    <location>
        <begin position="57"/>
        <end position="96"/>
    </location>
</feature>
<feature type="domain" description="Chitin-binding type-2" evidence="2">
    <location>
        <begin position="185"/>
        <end position="241"/>
    </location>
</feature>
<proteinExistence type="predicted"/>
<feature type="compositionally biased region" description="Low complexity" evidence="1">
    <location>
        <begin position="63"/>
        <end position="96"/>
    </location>
</feature>
<dbReference type="EMBL" id="BDGG01000002">
    <property type="protein sequence ID" value="GAU92381.1"/>
    <property type="molecule type" value="Genomic_DNA"/>
</dbReference>
<reference evidence="3 4" key="1">
    <citation type="journal article" date="2016" name="Nat. Commun.">
        <title>Extremotolerant tardigrade genome and improved radiotolerance of human cultured cells by tardigrade-unique protein.</title>
        <authorList>
            <person name="Hashimoto T."/>
            <person name="Horikawa D.D."/>
            <person name="Saito Y."/>
            <person name="Kuwahara H."/>
            <person name="Kozuka-Hata H."/>
            <person name="Shin-I T."/>
            <person name="Minakuchi Y."/>
            <person name="Ohishi K."/>
            <person name="Motoyama A."/>
            <person name="Aizu T."/>
            <person name="Enomoto A."/>
            <person name="Kondo K."/>
            <person name="Tanaka S."/>
            <person name="Hara Y."/>
            <person name="Koshikawa S."/>
            <person name="Sagara H."/>
            <person name="Miura T."/>
            <person name="Yokobori S."/>
            <person name="Miyagawa K."/>
            <person name="Suzuki Y."/>
            <person name="Kubo T."/>
            <person name="Oyama M."/>
            <person name="Kohara Y."/>
            <person name="Fujiyama A."/>
            <person name="Arakawa K."/>
            <person name="Katayama T."/>
            <person name="Toyoda A."/>
            <person name="Kunieda T."/>
        </authorList>
    </citation>
    <scope>NUCLEOTIDE SEQUENCE [LARGE SCALE GENOMIC DNA]</scope>
    <source>
        <strain evidence="3 4">YOKOZUNA-1</strain>
    </source>
</reference>
<dbReference type="GO" id="GO:0005576">
    <property type="term" value="C:extracellular region"/>
    <property type="evidence" value="ECO:0007669"/>
    <property type="project" value="InterPro"/>
</dbReference>
<gene>
    <name evidence="3" type="primary">RvY_04467-1</name>
    <name evidence="3" type="synonym">RvY_04467.1</name>
    <name evidence="3" type="ORF">RvY_04467</name>
</gene>
<name>A0A1D1USE2_RAMVA</name>
<dbReference type="Gene3D" id="3.90.70.10">
    <property type="entry name" value="Cysteine proteinases"/>
    <property type="match status" value="1"/>
</dbReference>